<dbReference type="Proteomes" id="UP000289792">
    <property type="component" value="Unassembled WGS sequence"/>
</dbReference>
<dbReference type="GO" id="GO:0004029">
    <property type="term" value="F:aldehyde dehydrogenase (NAD+) activity"/>
    <property type="evidence" value="ECO:0007669"/>
    <property type="project" value="TreeGrafter"/>
</dbReference>
<reference evidence="2 3" key="1">
    <citation type="submission" date="2019-01" db="EMBL/GenBank/DDBJ databases">
        <title>Genome sequence of the Antarctic species Gelidibacter gilvus ACAM 158(T).</title>
        <authorList>
            <person name="Bowman J.P."/>
        </authorList>
    </citation>
    <scope>NUCLEOTIDE SEQUENCE [LARGE SCALE GENOMIC DNA]</scope>
    <source>
        <strain evidence="2 3">IC158</strain>
    </source>
</reference>
<dbReference type="Pfam" id="PF11066">
    <property type="entry name" value="DUF2867"/>
    <property type="match status" value="1"/>
</dbReference>
<comment type="caution">
    <text evidence="2">The sequence shown here is derived from an EMBL/GenBank/DDBJ whole genome shotgun (WGS) entry which is preliminary data.</text>
</comment>
<organism evidence="2 3">
    <name type="scientific">Gelidibacter gilvus</name>
    <dbReference type="NCBI Taxonomy" id="59602"/>
    <lineage>
        <taxon>Bacteria</taxon>
        <taxon>Pseudomonadati</taxon>
        <taxon>Bacteroidota</taxon>
        <taxon>Flavobacteriia</taxon>
        <taxon>Flavobacteriales</taxon>
        <taxon>Flavobacteriaceae</taxon>
        <taxon>Gelidibacter</taxon>
    </lineage>
</organism>
<dbReference type="InterPro" id="IPR036291">
    <property type="entry name" value="NAD(P)-bd_dom_sf"/>
</dbReference>
<dbReference type="EMBL" id="SDDZ01000004">
    <property type="protein sequence ID" value="RXJ50249.1"/>
    <property type="molecule type" value="Genomic_DNA"/>
</dbReference>
<gene>
    <name evidence="2" type="ORF">ESZ48_09735</name>
</gene>
<dbReference type="OrthoDB" id="9774199at2"/>
<dbReference type="InterPro" id="IPR021295">
    <property type="entry name" value="DUF2867"/>
</dbReference>
<dbReference type="InterPro" id="IPR051783">
    <property type="entry name" value="NAD(P)-dependent_oxidoreduct"/>
</dbReference>
<evidence type="ECO:0000313" key="3">
    <source>
        <dbReference type="Proteomes" id="UP000289792"/>
    </source>
</evidence>
<dbReference type="PANTHER" id="PTHR48079">
    <property type="entry name" value="PROTEIN YEEZ"/>
    <property type="match status" value="1"/>
</dbReference>
<dbReference type="Pfam" id="PF13460">
    <property type="entry name" value="NAD_binding_10"/>
    <property type="match status" value="1"/>
</dbReference>
<proteinExistence type="predicted"/>
<dbReference type="Gene3D" id="3.40.50.720">
    <property type="entry name" value="NAD(P)-binding Rossmann-like Domain"/>
    <property type="match status" value="1"/>
</dbReference>
<protein>
    <submittedName>
        <fullName evidence="2">SDR family oxidoreductase</fullName>
    </submittedName>
</protein>
<sequence>MKILVTGSTGYIGKRLIPILINEGHDVVCAVRDKLRVDKNLLEDGHISIVEADFLKPETLENIPKDIDVVYYLIHSMSSTSDDFGKLEADCAKNFKTYFDTTQVKQVIYLSGITNEEHLSKHLESRKNVEDLLASENYALTIFKAGIIVGSGSSSFEIIRDLVEKLPVMIAPKWLNTKTQPLAVRDVLSFLSRAKGKEELYNKSFDVFGPETMTYKEMLLKFAEIRNLKRYIFTVPIMTPKLSSYWLYFVTSTSYKLASSLVDSMGIQIIGKKSNINELLDVHPINYREAVELAFEKIEQNSIVSSWKDSMVSSGRLKNSLHKYVNVPTYGCFTDYKERKVVDMDITINRIWSIGGSTGWYYGNQLWKIRGHMDKLFGGIGLRRGRTHSSDLNAGDALDFWRVIFSDKKERKLLLYAEMKLPGEAWLEFKIEDGLLKQTATFRPHGLAGRLYWYSILPFHWFIFNGMINKLVEIKD</sequence>
<dbReference type="AlphaFoldDB" id="A0A4Q0XHJ7"/>
<evidence type="ECO:0000313" key="2">
    <source>
        <dbReference type="EMBL" id="RXJ50249.1"/>
    </source>
</evidence>
<feature type="domain" description="NAD(P)-binding" evidence="1">
    <location>
        <begin position="7"/>
        <end position="141"/>
    </location>
</feature>
<dbReference type="InterPro" id="IPR016040">
    <property type="entry name" value="NAD(P)-bd_dom"/>
</dbReference>
<evidence type="ECO:0000259" key="1">
    <source>
        <dbReference type="Pfam" id="PF13460"/>
    </source>
</evidence>
<accession>A0A4Q0XHJ7</accession>
<name>A0A4Q0XHJ7_9FLAO</name>
<dbReference type="RefSeq" id="WP_129017219.1">
    <property type="nucleotide sequence ID" value="NZ_SDDZ01000004.1"/>
</dbReference>
<dbReference type="GO" id="GO:0005737">
    <property type="term" value="C:cytoplasm"/>
    <property type="evidence" value="ECO:0007669"/>
    <property type="project" value="TreeGrafter"/>
</dbReference>
<dbReference type="SUPFAM" id="SSF51735">
    <property type="entry name" value="NAD(P)-binding Rossmann-fold domains"/>
    <property type="match status" value="1"/>
</dbReference>
<dbReference type="PANTHER" id="PTHR48079:SF6">
    <property type="entry name" value="NAD(P)-BINDING DOMAIN-CONTAINING PROTEIN-RELATED"/>
    <property type="match status" value="1"/>
</dbReference>
<keyword evidence="3" id="KW-1185">Reference proteome</keyword>